<gene>
    <name evidence="1" type="ORF">ECRASSUSDP1_LOCUS3877</name>
</gene>
<dbReference type="EMBL" id="CAMPGE010003709">
    <property type="protein sequence ID" value="CAI2362553.1"/>
    <property type="molecule type" value="Genomic_DNA"/>
</dbReference>
<name>A0AAD1U614_EUPCR</name>
<comment type="caution">
    <text evidence="1">The sequence shown here is derived from an EMBL/GenBank/DDBJ whole genome shotgun (WGS) entry which is preliminary data.</text>
</comment>
<proteinExistence type="predicted"/>
<dbReference type="Proteomes" id="UP001295684">
    <property type="component" value="Unassembled WGS sequence"/>
</dbReference>
<protein>
    <submittedName>
        <fullName evidence="1">Uncharacterized protein</fullName>
    </submittedName>
</protein>
<sequence>MNTHSKTENIWDDLDCTVSDEYNQSVGINGVYQSNISRNILVEDKGSDRSARYLGESQEHQDLDAIQMPNKAKIMEKLNMSEDTPRASVNMLLSSQDEDQDLWKDVKHQKKSTFFLPMSQKLKSTSKATNWKEKCRNNQLVASPKMLMSLRSKSAHKASY</sequence>
<reference evidence="1" key="1">
    <citation type="submission" date="2023-07" db="EMBL/GenBank/DDBJ databases">
        <authorList>
            <consortium name="AG Swart"/>
            <person name="Singh M."/>
            <person name="Singh A."/>
            <person name="Seah K."/>
            <person name="Emmerich C."/>
        </authorList>
    </citation>
    <scope>NUCLEOTIDE SEQUENCE</scope>
    <source>
        <strain evidence="1">DP1</strain>
    </source>
</reference>
<evidence type="ECO:0000313" key="2">
    <source>
        <dbReference type="Proteomes" id="UP001295684"/>
    </source>
</evidence>
<keyword evidence="2" id="KW-1185">Reference proteome</keyword>
<organism evidence="1 2">
    <name type="scientific">Euplotes crassus</name>
    <dbReference type="NCBI Taxonomy" id="5936"/>
    <lineage>
        <taxon>Eukaryota</taxon>
        <taxon>Sar</taxon>
        <taxon>Alveolata</taxon>
        <taxon>Ciliophora</taxon>
        <taxon>Intramacronucleata</taxon>
        <taxon>Spirotrichea</taxon>
        <taxon>Hypotrichia</taxon>
        <taxon>Euplotida</taxon>
        <taxon>Euplotidae</taxon>
        <taxon>Moneuplotes</taxon>
    </lineage>
</organism>
<accession>A0AAD1U614</accession>
<evidence type="ECO:0000313" key="1">
    <source>
        <dbReference type="EMBL" id="CAI2362553.1"/>
    </source>
</evidence>
<dbReference type="AlphaFoldDB" id="A0AAD1U614"/>